<accession>A0A9P4WVE4</accession>
<dbReference type="InterPro" id="IPR038883">
    <property type="entry name" value="AN11006-like"/>
</dbReference>
<proteinExistence type="predicted"/>
<sequence length="212" mass="23898">MATAYYLAAHGGHFPLVYSEQEQSTSHPPERPMLSVHDHALHVPTTAPIKFERNDSVIPSIQLPNETMNGQLESPFFRLPAELRNQIYEELLCANTPIKLLELSSRSRIPAPAPTYPAILATCKRIYEEAKDLLYTTHIFHAHPSLLTALPHLMTTSKPVLYPTVLSKIKRWQLTIRLDTDPRFTAAQATSAFSGAEFLELKAWQRASSVRE</sequence>
<comment type="caution">
    <text evidence="2">The sequence shown here is derived from an EMBL/GenBank/DDBJ whole genome shotgun (WGS) entry which is preliminary data.</text>
</comment>
<dbReference type="EMBL" id="SWKV01000014">
    <property type="protein sequence ID" value="KAF3042917.1"/>
    <property type="molecule type" value="Genomic_DNA"/>
</dbReference>
<evidence type="ECO:0000259" key="1">
    <source>
        <dbReference type="Pfam" id="PF24864"/>
    </source>
</evidence>
<keyword evidence="3" id="KW-1185">Reference proteome</keyword>
<protein>
    <recommendedName>
        <fullName evidence="1">DUF7730 domain-containing protein</fullName>
    </recommendedName>
</protein>
<dbReference type="Pfam" id="PF24864">
    <property type="entry name" value="DUF7730"/>
    <property type="match status" value="1"/>
</dbReference>
<organism evidence="2 3">
    <name type="scientific">Didymella heteroderae</name>
    <dbReference type="NCBI Taxonomy" id="1769908"/>
    <lineage>
        <taxon>Eukaryota</taxon>
        <taxon>Fungi</taxon>
        <taxon>Dikarya</taxon>
        <taxon>Ascomycota</taxon>
        <taxon>Pezizomycotina</taxon>
        <taxon>Dothideomycetes</taxon>
        <taxon>Pleosporomycetidae</taxon>
        <taxon>Pleosporales</taxon>
        <taxon>Pleosporineae</taxon>
        <taxon>Didymellaceae</taxon>
        <taxon>Didymella</taxon>
    </lineage>
</organism>
<gene>
    <name evidence="2" type="ORF">E8E12_006518</name>
</gene>
<dbReference type="AlphaFoldDB" id="A0A9P4WVE4"/>
<reference evidence="2" key="1">
    <citation type="submission" date="2019-04" db="EMBL/GenBank/DDBJ databases">
        <title>Sequencing of skin fungus with MAO and IRED activity.</title>
        <authorList>
            <person name="Marsaioli A.J."/>
            <person name="Bonatto J.M.C."/>
            <person name="Reis Junior O."/>
        </authorList>
    </citation>
    <scope>NUCLEOTIDE SEQUENCE</scope>
    <source>
        <strain evidence="2">28M1</strain>
    </source>
</reference>
<dbReference type="PANTHER" id="PTHR42085:SF4">
    <property type="entry name" value="F-BOX DOMAIN-CONTAINING PROTEIN"/>
    <property type="match status" value="1"/>
</dbReference>
<dbReference type="InterPro" id="IPR056632">
    <property type="entry name" value="DUF7730"/>
</dbReference>
<evidence type="ECO:0000313" key="2">
    <source>
        <dbReference type="EMBL" id="KAF3042917.1"/>
    </source>
</evidence>
<dbReference type="OrthoDB" id="2951834at2759"/>
<evidence type="ECO:0000313" key="3">
    <source>
        <dbReference type="Proteomes" id="UP000758155"/>
    </source>
</evidence>
<name>A0A9P4WVE4_9PLEO</name>
<feature type="domain" description="DUF7730" evidence="1">
    <location>
        <begin position="118"/>
        <end position="207"/>
    </location>
</feature>
<dbReference type="PANTHER" id="PTHR42085">
    <property type="entry name" value="F-BOX DOMAIN-CONTAINING PROTEIN"/>
    <property type="match status" value="1"/>
</dbReference>
<dbReference type="Proteomes" id="UP000758155">
    <property type="component" value="Unassembled WGS sequence"/>
</dbReference>